<sequence>MAYDRNTKPAQFLSNWPNAHAPKTPAESTTAPSVHEEALDHVTLNELQQGELYILKIKLIVVALFQGWDDDMCCFSVLRTDLLDELRWSEARYLPNNFDAYLAFDYAGNPPIHLWTKQLRAMVPVNWFNMFEEARHMQRQWNISYWNPEPNATVMMIEDGYQQQDAPVNFNDDHLEPSQDQYHDDGDDKQSNTIEVVNDNTVPQKATTTTTTTTAPPKSDLFLSELPTNLDPLLAHPIVAKTNPTPAMRLQNQYIRSTLDVPQPQEQQSTIEEKQLLPAVTKPQTKSSKSERTTTQHTKSITPTAATATTTDTTTTSTAIKRPEVKQRRSFSSFFLKKKKSKKSLNEEKSTKRKSTPPNAPPLSRSATSDPNKKPSTIDIPSRRKSESNAKKDNKNAETEALESLESSNSDTSEKPASSLSSPTIKTPKNDAVDSSTTNKVELFDMESYFDMQATFAFLNNTNIDNFSLLDIPSTATKTTA</sequence>
<feature type="compositionally biased region" description="Basic and acidic residues" evidence="1">
    <location>
        <begin position="171"/>
        <end position="190"/>
    </location>
</feature>
<evidence type="ECO:0000313" key="3">
    <source>
        <dbReference type="Proteomes" id="UP000053815"/>
    </source>
</evidence>
<accession>A0A0C9M6V7</accession>
<name>A0A0C9M6V7_9FUNG</name>
<dbReference type="EMBL" id="DF836314">
    <property type="protein sequence ID" value="GAN02599.1"/>
    <property type="molecule type" value="Genomic_DNA"/>
</dbReference>
<feature type="compositionally biased region" description="Polar residues" evidence="1">
    <location>
        <begin position="415"/>
        <end position="438"/>
    </location>
</feature>
<reference evidence="2" key="1">
    <citation type="submission" date="2014-09" db="EMBL/GenBank/DDBJ databases">
        <title>Draft genome sequence of an oleaginous Mucoromycotina fungus Mucor ambiguus NBRC6742.</title>
        <authorList>
            <person name="Takeda I."/>
            <person name="Yamane N."/>
            <person name="Morita T."/>
            <person name="Tamano K."/>
            <person name="Machida M."/>
            <person name="Baker S."/>
            <person name="Koike H."/>
        </authorList>
    </citation>
    <scope>NUCLEOTIDE SEQUENCE</scope>
    <source>
        <strain evidence="2">NBRC 6742</strain>
    </source>
</reference>
<feature type="compositionally biased region" description="Low complexity" evidence="1">
    <location>
        <begin position="302"/>
        <end position="319"/>
    </location>
</feature>
<proteinExistence type="predicted"/>
<protein>
    <submittedName>
        <fullName evidence="2">Uncharacterized protein</fullName>
    </submittedName>
</protein>
<organism evidence="2">
    <name type="scientific">Mucor ambiguus</name>
    <dbReference type="NCBI Taxonomy" id="91626"/>
    <lineage>
        <taxon>Eukaryota</taxon>
        <taxon>Fungi</taxon>
        <taxon>Fungi incertae sedis</taxon>
        <taxon>Mucoromycota</taxon>
        <taxon>Mucoromycotina</taxon>
        <taxon>Mucoromycetes</taxon>
        <taxon>Mucorales</taxon>
        <taxon>Mucorineae</taxon>
        <taxon>Mucoraceae</taxon>
        <taxon>Mucor</taxon>
    </lineage>
</organism>
<feature type="region of interest" description="Disordered" evidence="1">
    <location>
        <begin position="261"/>
        <end position="438"/>
    </location>
</feature>
<dbReference type="Proteomes" id="UP000053815">
    <property type="component" value="Unassembled WGS sequence"/>
</dbReference>
<gene>
    <name evidence="2" type="ORF">MAM1_0025d02043</name>
</gene>
<dbReference type="OrthoDB" id="2330750at2759"/>
<evidence type="ECO:0000313" key="2">
    <source>
        <dbReference type="EMBL" id="GAN02599.1"/>
    </source>
</evidence>
<keyword evidence="3" id="KW-1185">Reference proteome</keyword>
<feature type="compositionally biased region" description="Basic and acidic residues" evidence="1">
    <location>
        <begin position="381"/>
        <end position="398"/>
    </location>
</feature>
<evidence type="ECO:0000256" key="1">
    <source>
        <dbReference type="SAM" id="MobiDB-lite"/>
    </source>
</evidence>
<feature type="compositionally biased region" description="Polar residues" evidence="1">
    <location>
        <begin position="8"/>
        <end position="17"/>
    </location>
</feature>
<dbReference type="AlphaFoldDB" id="A0A0C9M6V7"/>
<feature type="region of interest" description="Disordered" evidence="1">
    <location>
        <begin position="166"/>
        <end position="221"/>
    </location>
</feature>
<feature type="compositionally biased region" description="Polar residues" evidence="1">
    <location>
        <begin position="191"/>
        <end position="206"/>
    </location>
</feature>
<feature type="region of interest" description="Disordered" evidence="1">
    <location>
        <begin position="1"/>
        <end position="31"/>
    </location>
</feature>